<dbReference type="GO" id="GO:0008360">
    <property type="term" value="P:regulation of cell shape"/>
    <property type="evidence" value="ECO:0007669"/>
    <property type="project" value="UniProtKB-KW"/>
</dbReference>
<feature type="non-terminal residue" evidence="7">
    <location>
        <position position="1"/>
    </location>
</feature>
<reference evidence="7" key="1">
    <citation type="journal article" date="2013" name="Environ. Microbiol.">
        <title>Microbiota from the distal guts of lean and obese adolescents exhibit partial functional redundancy besides clear differences in community structure.</title>
        <authorList>
            <person name="Ferrer M."/>
            <person name="Ruiz A."/>
            <person name="Lanza F."/>
            <person name="Haange S.B."/>
            <person name="Oberbach A."/>
            <person name="Till H."/>
            <person name="Bargiela R."/>
            <person name="Campoy C."/>
            <person name="Segura M.T."/>
            <person name="Richter M."/>
            <person name="von Bergen M."/>
            <person name="Seifert J."/>
            <person name="Suarez A."/>
        </authorList>
    </citation>
    <scope>NUCLEOTIDE SEQUENCE</scope>
</reference>
<evidence type="ECO:0000256" key="4">
    <source>
        <dbReference type="ARBA" id="ARBA00022989"/>
    </source>
</evidence>
<dbReference type="GO" id="GO:0032153">
    <property type="term" value="C:cell division site"/>
    <property type="evidence" value="ECO:0007669"/>
    <property type="project" value="TreeGrafter"/>
</dbReference>
<comment type="subcellular location">
    <subcellularLocation>
        <location evidence="1">Membrane</location>
        <topology evidence="1">Multi-pass membrane protein</topology>
    </subcellularLocation>
</comment>
<evidence type="ECO:0000256" key="5">
    <source>
        <dbReference type="ARBA" id="ARBA00023136"/>
    </source>
</evidence>
<dbReference type="PROSITE" id="PS00428">
    <property type="entry name" value="FTSW_RODA_SPOVE"/>
    <property type="match status" value="1"/>
</dbReference>
<dbReference type="EMBL" id="AJWZ01000735">
    <property type="protein sequence ID" value="EKC75918.1"/>
    <property type="molecule type" value="Genomic_DNA"/>
</dbReference>
<organism evidence="7">
    <name type="scientific">human gut metagenome</name>
    <dbReference type="NCBI Taxonomy" id="408170"/>
    <lineage>
        <taxon>unclassified sequences</taxon>
        <taxon>metagenomes</taxon>
        <taxon>organismal metagenomes</taxon>
    </lineage>
</organism>
<evidence type="ECO:0000313" key="7">
    <source>
        <dbReference type="EMBL" id="EKC75918.1"/>
    </source>
</evidence>
<feature type="transmembrane region" description="Helical" evidence="6">
    <location>
        <begin position="22"/>
        <end position="43"/>
    </location>
</feature>
<dbReference type="Pfam" id="PF01098">
    <property type="entry name" value="FTSW_RODA_SPOVE"/>
    <property type="match status" value="1"/>
</dbReference>
<dbReference type="GO" id="GO:0015648">
    <property type="term" value="F:lipid-linked peptidoglycan transporter activity"/>
    <property type="evidence" value="ECO:0007669"/>
    <property type="project" value="TreeGrafter"/>
</dbReference>
<dbReference type="AlphaFoldDB" id="K1U0Z0"/>
<dbReference type="InterPro" id="IPR018365">
    <property type="entry name" value="Cell_cycle_FtsW-rel_CS"/>
</dbReference>
<evidence type="ECO:0000256" key="3">
    <source>
        <dbReference type="ARBA" id="ARBA00022960"/>
    </source>
</evidence>
<keyword evidence="4 6" id="KW-1133">Transmembrane helix</keyword>
<dbReference type="GO" id="GO:0051301">
    <property type="term" value="P:cell division"/>
    <property type="evidence" value="ECO:0007669"/>
    <property type="project" value="InterPro"/>
</dbReference>
<dbReference type="GO" id="GO:0005886">
    <property type="term" value="C:plasma membrane"/>
    <property type="evidence" value="ECO:0007669"/>
    <property type="project" value="TreeGrafter"/>
</dbReference>
<accession>K1U0Z0</accession>
<proteinExistence type="predicted"/>
<comment type="caution">
    <text evidence="7">The sequence shown here is derived from an EMBL/GenBank/DDBJ whole genome shotgun (WGS) entry which is preliminary data.</text>
</comment>
<keyword evidence="5 6" id="KW-0472">Membrane</keyword>
<gene>
    <name evidence="7" type="ORF">OBE_01116</name>
</gene>
<feature type="transmembrane region" description="Helical" evidence="6">
    <location>
        <begin position="55"/>
        <end position="74"/>
    </location>
</feature>
<dbReference type="InterPro" id="IPR001182">
    <property type="entry name" value="FtsW/RodA"/>
</dbReference>
<evidence type="ECO:0000256" key="6">
    <source>
        <dbReference type="SAM" id="Phobius"/>
    </source>
</evidence>
<evidence type="ECO:0000256" key="2">
    <source>
        <dbReference type="ARBA" id="ARBA00022692"/>
    </source>
</evidence>
<keyword evidence="3" id="KW-0133">Cell shape</keyword>
<dbReference type="PANTHER" id="PTHR30474">
    <property type="entry name" value="CELL CYCLE PROTEIN"/>
    <property type="match status" value="1"/>
</dbReference>
<protein>
    <submittedName>
        <fullName evidence="7">Cell cycle protein</fullName>
    </submittedName>
</protein>
<sequence>PYFLFYGLIVVAERQQSPFGRVYGYSVLSIFLFHLFINIGMVLGLTPVIGIPLPFFSYGGSSLWGFTILLFIFLRIDAGRNRRT</sequence>
<evidence type="ECO:0000256" key="1">
    <source>
        <dbReference type="ARBA" id="ARBA00004141"/>
    </source>
</evidence>
<dbReference type="PANTHER" id="PTHR30474:SF1">
    <property type="entry name" value="PEPTIDOGLYCAN GLYCOSYLTRANSFERASE MRDB"/>
    <property type="match status" value="1"/>
</dbReference>
<keyword evidence="2 6" id="KW-0812">Transmembrane</keyword>
<name>K1U0Z0_9ZZZZ</name>